<keyword evidence="2" id="KW-1185">Reference proteome</keyword>
<evidence type="ECO:0000313" key="2">
    <source>
        <dbReference type="Proteomes" id="UP000812270"/>
    </source>
</evidence>
<dbReference type="RefSeq" id="WP_217789536.1">
    <property type="nucleotide sequence ID" value="NZ_JAHSPG010000001.1"/>
</dbReference>
<accession>A0A9E2S763</accession>
<dbReference type="EMBL" id="JAHSPG010000001">
    <property type="protein sequence ID" value="MBV4355994.1"/>
    <property type="molecule type" value="Genomic_DNA"/>
</dbReference>
<evidence type="ECO:0000313" key="1">
    <source>
        <dbReference type="EMBL" id="MBV4355994.1"/>
    </source>
</evidence>
<name>A0A9E2S763_9BACT</name>
<organism evidence="1 2">
    <name type="scientific">Pinibacter aurantiacus</name>
    <dbReference type="NCBI Taxonomy" id="2851599"/>
    <lineage>
        <taxon>Bacteria</taxon>
        <taxon>Pseudomonadati</taxon>
        <taxon>Bacteroidota</taxon>
        <taxon>Chitinophagia</taxon>
        <taxon>Chitinophagales</taxon>
        <taxon>Chitinophagaceae</taxon>
        <taxon>Pinibacter</taxon>
    </lineage>
</organism>
<dbReference type="Proteomes" id="UP000812270">
    <property type="component" value="Unassembled WGS sequence"/>
</dbReference>
<comment type="caution">
    <text evidence="1">The sequence shown here is derived from an EMBL/GenBank/DDBJ whole genome shotgun (WGS) entry which is preliminary data.</text>
</comment>
<protein>
    <submittedName>
        <fullName evidence="1">Uncharacterized protein</fullName>
    </submittedName>
</protein>
<proteinExistence type="predicted"/>
<sequence>MSYIIYSNITSKDFDQLYERIALLRQPFELGLSGNKYKLTTKYLADILGLDFTCKDGRYHGNIGFLFNDTPGLYTFTFYITKSFDENKRRHFKKIQIVEHVDLEFIENNYESLLNDALKVYSSLKDEDLDTIIKL</sequence>
<gene>
    <name evidence="1" type="ORF">KTO63_02460</name>
</gene>
<reference evidence="1" key="1">
    <citation type="submission" date="2021-06" db="EMBL/GenBank/DDBJ databases">
        <authorList>
            <person name="Huq M.A."/>
        </authorList>
    </citation>
    <scope>NUCLEOTIDE SEQUENCE</scope>
    <source>
        <strain evidence="1">MAH-26</strain>
    </source>
</reference>
<dbReference type="AlphaFoldDB" id="A0A9E2S763"/>